<dbReference type="SUPFAM" id="SSF55718">
    <property type="entry name" value="SCP-like"/>
    <property type="match status" value="1"/>
</dbReference>
<protein>
    <recommendedName>
        <fullName evidence="1">SCP2 domain-containing protein</fullName>
    </recommendedName>
</protein>
<name>A0A918VIU5_9ACTN</name>
<dbReference type="InterPro" id="IPR003033">
    <property type="entry name" value="SCP2_sterol-bd_dom"/>
</dbReference>
<gene>
    <name evidence="2" type="ORF">GCM10010371_68740</name>
</gene>
<dbReference type="AlphaFoldDB" id="A0A918VIU5"/>
<evidence type="ECO:0000313" key="2">
    <source>
        <dbReference type="EMBL" id="GGZ99609.1"/>
    </source>
</evidence>
<proteinExistence type="predicted"/>
<feature type="domain" description="SCP2" evidence="1">
    <location>
        <begin position="47"/>
        <end position="124"/>
    </location>
</feature>
<evidence type="ECO:0000313" key="3">
    <source>
        <dbReference type="Proteomes" id="UP000634660"/>
    </source>
</evidence>
<evidence type="ECO:0000259" key="1">
    <source>
        <dbReference type="Pfam" id="PF02036"/>
    </source>
</evidence>
<sequence length="137" mass="14747">MPRRYPEAPRDHARLCGTVVITMATIEECREALDHLSGNLAKADGDARGAAALDRSLSCHITDLDRTFTGRLDGGRIRVDALAPGPPAAKAEIRLAMTGDDLVALVAGELKFAKAWASGRVRLEAGFRDLLRLKSLL</sequence>
<comment type="caution">
    <text evidence="2">The sequence shown here is derived from an EMBL/GenBank/DDBJ whole genome shotgun (WGS) entry which is preliminary data.</text>
</comment>
<dbReference type="InterPro" id="IPR036527">
    <property type="entry name" value="SCP2_sterol-bd_dom_sf"/>
</dbReference>
<organism evidence="2 3">
    <name type="scientific">Streptomyces subrutilus</name>
    <dbReference type="NCBI Taxonomy" id="36818"/>
    <lineage>
        <taxon>Bacteria</taxon>
        <taxon>Bacillati</taxon>
        <taxon>Actinomycetota</taxon>
        <taxon>Actinomycetes</taxon>
        <taxon>Kitasatosporales</taxon>
        <taxon>Streptomycetaceae</taxon>
        <taxon>Streptomyces</taxon>
    </lineage>
</organism>
<dbReference type="Gene3D" id="3.30.1050.10">
    <property type="entry name" value="SCP2 sterol-binding domain"/>
    <property type="match status" value="1"/>
</dbReference>
<dbReference type="Pfam" id="PF02036">
    <property type="entry name" value="SCP2"/>
    <property type="match status" value="1"/>
</dbReference>
<accession>A0A918VIU5</accession>
<dbReference type="Proteomes" id="UP000634660">
    <property type="component" value="Unassembled WGS sequence"/>
</dbReference>
<reference evidence="2" key="1">
    <citation type="journal article" date="2014" name="Int. J. Syst. Evol. Microbiol.">
        <title>Complete genome sequence of Corynebacterium casei LMG S-19264T (=DSM 44701T), isolated from a smear-ripened cheese.</title>
        <authorList>
            <consortium name="US DOE Joint Genome Institute (JGI-PGF)"/>
            <person name="Walter F."/>
            <person name="Albersmeier A."/>
            <person name="Kalinowski J."/>
            <person name="Ruckert C."/>
        </authorList>
    </citation>
    <scope>NUCLEOTIDE SEQUENCE</scope>
    <source>
        <strain evidence="2">JCM 4834</strain>
    </source>
</reference>
<reference evidence="2" key="2">
    <citation type="submission" date="2020-09" db="EMBL/GenBank/DDBJ databases">
        <authorList>
            <person name="Sun Q."/>
            <person name="Ohkuma M."/>
        </authorList>
    </citation>
    <scope>NUCLEOTIDE SEQUENCE</scope>
    <source>
        <strain evidence="2">JCM 4834</strain>
    </source>
</reference>
<dbReference type="EMBL" id="BMVX01000054">
    <property type="protein sequence ID" value="GGZ99609.1"/>
    <property type="molecule type" value="Genomic_DNA"/>
</dbReference>